<name>A0A2N9Y003_9NEIS</name>
<dbReference type="SUPFAM" id="SSF160631">
    <property type="entry name" value="SMI1/KNR4-like"/>
    <property type="match status" value="1"/>
</dbReference>
<dbReference type="InterPro" id="IPR018958">
    <property type="entry name" value="Knr4/Smi1-like_dom"/>
</dbReference>
<protein>
    <recommendedName>
        <fullName evidence="1">Knr4/Smi1-like domain-containing protein</fullName>
    </recommendedName>
</protein>
<evidence type="ECO:0000313" key="2">
    <source>
        <dbReference type="EMBL" id="PIT57986.1"/>
    </source>
</evidence>
<dbReference type="Proteomes" id="UP000229434">
    <property type="component" value="Unassembled WGS sequence"/>
</dbReference>
<dbReference type="Gene3D" id="3.40.1580.10">
    <property type="entry name" value="SMI1/KNR4-like"/>
    <property type="match status" value="1"/>
</dbReference>
<dbReference type="AlphaFoldDB" id="A0A2N9Y003"/>
<accession>A0A2N9Y003</accession>
<evidence type="ECO:0000313" key="3">
    <source>
        <dbReference type="Proteomes" id="UP000229434"/>
    </source>
</evidence>
<feature type="domain" description="Knr4/Smi1-like" evidence="1">
    <location>
        <begin position="13"/>
        <end position="132"/>
    </location>
</feature>
<reference evidence="2 3" key="1">
    <citation type="journal article" date="2017" name="MBio">
        <title>Type VI secretion-mediated competition in the bee gut microbiome.</title>
        <authorList>
            <person name="Steele M.I."/>
            <person name="Kwong W.K."/>
            <person name="Powell J.E."/>
            <person name="Whiteley M."/>
            <person name="Moran N.A."/>
        </authorList>
    </citation>
    <scope>NUCLEOTIDE SEQUENCE [LARGE SCALE GENOMIC DNA]</scope>
    <source>
        <strain evidence="2 3">Nev3CBA3</strain>
    </source>
</reference>
<dbReference type="RefSeq" id="WP_100136903.1">
    <property type="nucleotide sequence ID" value="NZ_MEIS01000066.1"/>
</dbReference>
<dbReference type="EMBL" id="MEIS01000066">
    <property type="protein sequence ID" value="PIT57986.1"/>
    <property type="molecule type" value="Genomic_DNA"/>
</dbReference>
<organism evidence="2 3">
    <name type="scientific">Snodgrassella alvi</name>
    <dbReference type="NCBI Taxonomy" id="1196083"/>
    <lineage>
        <taxon>Bacteria</taxon>
        <taxon>Pseudomonadati</taxon>
        <taxon>Pseudomonadota</taxon>
        <taxon>Betaproteobacteria</taxon>
        <taxon>Neisseriales</taxon>
        <taxon>Neisseriaceae</taxon>
        <taxon>Snodgrassella</taxon>
    </lineage>
</organism>
<sequence length="137" mass="16233">MQLILEESEKQLSFKELEEFSKYFNKEIPLSFINFYIKFNGGYPRENGEHNFFLLGGFNPIKYGDLTIEDIYANLIDEFSNLKYMIPFAYDEGGNCFLLSLKDKNYGKIYIWLMDEKELVLVSESFDCFINKLSQDY</sequence>
<comment type="caution">
    <text evidence="2">The sequence shown here is derived from an EMBL/GenBank/DDBJ whole genome shotgun (WGS) entry which is preliminary data.</text>
</comment>
<gene>
    <name evidence="2" type="ORF">BHC49_02825</name>
</gene>
<dbReference type="Pfam" id="PF09346">
    <property type="entry name" value="SMI1_KNR4"/>
    <property type="match status" value="1"/>
</dbReference>
<proteinExistence type="predicted"/>
<dbReference type="InterPro" id="IPR037883">
    <property type="entry name" value="Knr4/Smi1-like_sf"/>
</dbReference>
<evidence type="ECO:0000259" key="1">
    <source>
        <dbReference type="Pfam" id="PF09346"/>
    </source>
</evidence>